<evidence type="ECO:0008006" key="7">
    <source>
        <dbReference type="Google" id="ProtNLM"/>
    </source>
</evidence>
<dbReference type="Proteomes" id="UP000294847">
    <property type="component" value="Chromosome 6"/>
</dbReference>
<organism evidence="5 6">
    <name type="scientific">Pyricularia oryzae</name>
    <name type="common">Rice blast fungus</name>
    <name type="synonym">Magnaporthe oryzae</name>
    <dbReference type="NCBI Taxonomy" id="318829"/>
    <lineage>
        <taxon>Eukaryota</taxon>
        <taxon>Fungi</taxon>
        <taxon>Dikarya</taxon>
        <taxon>Ascomycota</taxon>
        <taxon>Pezizomycotina</taxon>
        <taxon>Sordariomycetes</taxon>
        <taxon>Sordariomycetidae</taxon>
        <taxon>Magnaporthales</taxon>
        <taxon>Pyriculariaceae</taxon>
        <taxon>Pyricularia</taxon>
    </lineage>
</organism>
<dbReference type="Pfam" id="PF10363">
    <property type="entry name" value="RTP1_C1"/>
    <property type="match status" value="1"/>
</dbReference>
<dbReference type="SUPFAM" id="SSF48371">
    <property type="entry name" value="ARM repeat"/>
    <property type="match status" value="1"/>
</dbReference>
<accession>A0A4P7NRE7</accession>
<name>A0A4P7NRE7_PYROR</name>
<protein>
    <recommendedName>
        <fullName evidence="7">RNA polymerase II assembly factor Rtp1 C-terminal domain-containing protein</fullName>
    </recommendedName>
</protein>
<dbReference type="AlphaFoldDB" id="A0A4P7NRE7"/>
<dbReference type="InterPro" id="IPR019414">
    <property type="entry name" value="Rtp1_C2"/>
</dbReference>
<evidence type="ECO:0000256" key="1">
    <source>
        <dbReference type="ARBA" id="ARBA00005724"/>
    </source>
</evidence>
<comment type="similarity">
    <text evidence="1">Belongs to the Tango6 family.</text>
</comment>
<dbReference type="InterPro" id="IPR016024">
    <property type="entry name" value="ARM-type_fold"/>
</dbReference>
<dbReference type="InterPro" id="IPR019451">
    <property type="entry name" value="Rtp1_C1"/>
</dbReference>
<dbReference type="Pfam" id="PF10304">
    <property type="entry name" value="RTP1_C2"/>
    <property type="match status" value="1"/>
</dbReference>
<dbReference type="EMBL" id="CP034209">
    <property type="protein sequence ID" value="QBZ64869.1"/>
    <property type="molecule type" value="Genomic_DNA"/>
</dbReference>
<feature type="region of interest" description="Disordered" evidence="2">
    <location>
        <begin position="692"/>
        <end position="713"/>
    </location>
</feature>
<dbReference type="GO" id="GO:0009306">
    <property type="term" value="P:protein secretion"/>
    <property type="evidence" value="ECO:0007669"/>
    <property type="project" value="TreeGrafter"/>
</dbReference>
<dbReference type="InterPro" id="IPR039600">
    <property type="entry name" value="TANGO6/Rtp1"/>
</dbReference>
<gene>
    <name evidence="5" type="ORF">PoMZ_06570</name>
</gene>
<feature type="compositionally biased region" description="Acidic residues" evidence="2">
    <location>
        <begin position="698"/>
        <end position="707"/>
    </location>
</feature>
<dbReference type="PANTHER" id="PTHR20959:SF1">
    <property type="entry name" value="TRANSPORT AND GOLGI ORGANIZATION PROTEIN 6 HOMOLOG"/>
    <property type="match status" value="1"/>
</dbReference>
<feature type="domain" description="RNA polymerase II assembly factor Rtp1 C-terminal" evidence="3">
    <location>
        <begin position="822"/>
        <end position="852"/>
    </location>
</feature>
<dbReference type="PANTHER" id="PTHR20959">
    <property type="entry name" value="TRANSPORT AND GOLGI ORGANIZATION PROTEIN 6 FAMILY MEMBER"/>
    <property type="match status" value="1"/>
</dbReference>
<proteinExistence type="inferred from homology"/>
<evidence type="ECO:0000313" key="6">
    <source>
        <dbReference type="Proteomes" id="UP000294847"/>
    </source>
</evidence>
<reference evidence="5 6" key="1">
    <citation type="journal article" date="2019" name="Mol. Biol. Evol.">
        <title>Blast fungal genomes show frequent chromosomal changes, gene gains and losses, and effector gene turnover.</title>
        <authorList>
            <person name="Gomez Luciano L.B."/>
            <person name="Jason Tsai I."/>
            <person name="Chuma I."/>
            <person name="Tosa Y."/>
            <person name="Chen Y.H."/>
            <person name="Li J.Y."/>
            <person name="Li M.Y."/>
            <person name="Jade Lu M.Y."/>
            <person name="Nakayashiki H."/>
            <person name="Li W.H."/>
        </authorList>
    </citation>
    <scope>NUCLEOTIDE SEQUENCE [LARGE SCALE GENOMIC DNA]</scope>
    <source>
        <strain evidence="5">MZ5-1-6</strain>
    </source>
</reference>
<evidence type="ECO:0000259" key="4">
    <source>
        <dbReference type="Pfam" id="PF10363"/>
    </source>
</evidence>
<evidence type="ECO:0000313" key="5">
    <source>
        <dbReference type="EMBL" id="QBZ64869.1"/>
    </source>
</evidence>
<sequence length="902" mass="99515">MAPEKSSFDELVESLVDLGTKAYDPAVTVTSKEDAKLQLDNFIENSSTVAIVPALNTLVRPGRVPEWLRVEFMRLLAAVPLRRYGVRATLEFIFAVHPLNDSSSLEKKPDGAARGPTKISPEAMALASRLLSMPPSSIDPEAWFSGIAPQLLDILDGRDGLDLTKVAAYVIGFGILGRRQFGAPGTPGWCSFAEPLQKTIKPGAHQVSSMRSSALEGGVVDLSKSLVLVSPSEMSTALRRLQHLAVHHPNPGLSRRLIQPLLLPLWAIVSRPADGDKYEEDYRRPAKNLLTIYLNVASSLDPVTCIIDNLLYNGERDRDRLLWVYDSQEDGTLQLVVPRQFDSKYLSVDKINLDQAEGKARQLVSLISSAFTDEVISSIFLDVFNKWAKSNPDPQQPAILIKAEEKTKDDPLHGLLRGQVLQEMMLKLQDKLASQPGHILKLVDDLLSDKAKLSHDEEVLSVALSLLNLIATTPNFQQRKVDQELMASIESSLDRLSKTAVGESSTTAANIARYLKYRAEFDEPSEMQPSQTDRQIEERKTYALAVSYITQPDSPAPVRVEGLNLIHGLISTNSTILDIPAVLVLMSSLLVESDDYINLRVIKIYIELANRHPKSVTRELIDRYVDASEMAAVDTRLRFGEALMQVVERLGETFAGDAAQQVCHALLMLAGRRGRRPKTEAKQAREERLRKMKAEKGELDDEPDGQDTAELSERQRADNAILNSIVEGWSSKRGAEDVRIRGSALSILAIGIETNIAGIGPDLVSSAVDLSMQVLALETEAEKGILRRSAVLIVLSFVRALDHAKEHKRHLGFGLTDESRTDITRILEYVASTDNDGLVQQHARDVVQSLENWRMSSLLPPDTGSSNPSDNIIRLAGLEIGLGNIQVGSNQPTRRAVIEEIE</sequence>
<feature type="domain" description="RNA polymerase II assembly factor Rtp1 C-terminal" evidence="4">
    <location>
        <begin position="553"/>
        <end position="653"/>
    </location>
</feature>
<evidence type="ECO:0000259" key="3">
    <source>
        <dbReference type="Pfam" id="PF10304"/>
    </source>
</evidence>
<evidence type="ECO:0000256" key="2">
    <source>
        <dbReference type="SAM" id="MobiDB-lite"/>
    </source>
</evidence>